<dbReference type="InterPro" id="IPR013103">
    <property type="entry name" value="RVT_2"/>
</dbReference>
<accession>A0A0C9TVB1</accession>
<feature type="non-terminal residue" evidence="2">
    <location>
        <position position="1"/>
    </location>
</feature>
<dbReference type="Pfam" id="PF07727">
    <property type="entry name" value="RVT_2"/>
    <property type="match status" value="1"/>
</dbReference>
<sequence length="74" mass="8256">QGFTQKEGIDYQEVFAPVANLDSVCTLVALVVKHDLELDQMDVSTAYLNGELEEDLYLLPPDGVPIQPGYCWKL</sequence>
<reference evidence="3" key="2">
    <citation type="submission" date="2015-01" db="EMBL/GenBank/DDBJ databases">
        <title>Evolutionary Origins and Diversification of the Mycorrhizal Mutualists.</title>
        <authorList>
            <consortium name="DOE Joint Genome Institute"/>
            <consortium name="Mycorrhizal Genomics Consortium"/>
            <person name="Kohler A."/>
            <person name="Kuo A."/>
            <person name="Nagy L.G."/>
            <person name="Floudas D."/>
            <person name="Copeland A."/>
            <person name="Barry K.W."/>
            <person name="Cichocki N."/>
            <person name="Veneault-Fourrey C."/>
            <person name="LaButti K."/>
            <person name="Lindquist E.A."/>
            <person name="Lipzen A."/>
            <person name="Lundell T."/>
            <person name="Morin E."/>
            <person name="Murat C."/>
            <person name="Riley R."/>
            <person name="Ohm R."/>
            <person name="Sun H."/>
            <person name="Tunlid A."/>
            <person name="Henrissat B."/>
            <person name="Grigoriev I.V."/>
            <person name="Hibbett D.S."/>
            <person name="Martin F."/>
        </authorList>
    </citation>
    <scope>NUCLEOTIDE SEQUENCE [LARGE SCALE GENOMIC DNA]</scope>
    <source>
        <strain evidence="3">ATCC 200175</strain>
    </source>
</reference>
<dbReference type="HOGENOM" id="CLU_200846_0_0_1"/>
<feature type="domain" description="Reverse transcriptase Ty1/copia-type" evidence="1">
    <location>
        <begin position="1"/>
        <end position="74"/>
    </location>
</feature>
<evidence type="ECO:0000259" key="1">
    <source>
        <dbReference type="Pfam" id="PF07727"/>
    </source>
</evidence>
<dbReference type="AlphaFoldDB" id="A0A0C9TVB1"/>
<name>A0A0C9TVB1_PAXIN</name>
<dbReference type="EMBL" id="KN819345">
    <property type="protein sequence ID" value="KIJ14173.1"/>
    <property type="molecule type" value="Genomic_DNA"/>
</dbReference>
<dbReference type="Proteomes" id="UP000053647">
    <property type="component" value="Unassembled WGS sequence"/>
</dbReference>
<evidence type="ECO:0000313" key="2">
    <source>
        <dbReference type="EMBL" id="KIJ14173.1"/>
    </source>
</evidence>
<keyword evidence="3" id="KW-1185">Reference proteome</keyword>
<evidence type="ECO:0000313" key="3">
    <source>
        <dbReference type="Proteomes" id="UP000053647"/>
    </source>
</evidence>
<gene>
    <name evidence="2" type="ORF">PAXINDRAFT_79844</name>
</gene>
<dbReference type="OrthoDB" id="2685291at2759"/>
<organism evidence="2 3">
    <name type="scientific">Paxillus involutus ATCC 200175</name>
    <dbReference type="NCBI Taxonomy" id="664439"/>
    <lineage>
        <taxon>Eukaryota</taxon>
        <taxon>Fungi</taxon>
        <taxon>Dikarya</taxon>
        <taxon>Basidiomycota</taxon>
        <taxon>Agaricomycotina</taxon>
        <taxon>Agaricomycetes</taxon>
        <taxon>Agaricomycetidae</taxon>
        <taxon>Boletales</taxon>
        <taxon>Paxilineae</taxon>
        <taxon>Paxillaceae</taxon>
        <taxon>Paxillus</taxon>
    </lineage>
</organism>
<reference evidence="2 3" key="1">
    <citation type="submission" date="2014-06" db="EMBL/GenBank/DDBJ databases">
        <authorList>
            <consortium name="DOE Joint Genome Institute"/>
            <person name="Kuo A."/>
            <person name="Kohler A."/>
            <person name="Nagy L.G."/>
            <person name="Floudas D."/>
            <person name="Copeland A."/>
            <person name="Barry K.W."/>
            <person name="Cichocki N."/>
            <person name="Veneault-Fourrey C."/>
            <person name="LaButti K."/>
            <person name="Lindquist E.A."/>
            <person name="Lipzen A."/>
            <person name="Lundell T."/>
            <person name="Morin E."/>
            <person name="Murat C."/>
            <person name="Sun H."/>
            <person name="Tunlid A."/>
            <person name="Henrissat B."/>
            <person name="Grigoriev I.V."/>
            <person name="Hibbett D.S."/>
            <person name="Martin F."/>
            <person name="Nordberg H.P."/>
            <person name="Cantor M.N."/>
            <person name="Hua S.X."/>
        </authorList>
    </citation>
    <scope>NUCLEOTIDE SEQUENCE [LARGE SCALE GENOMIC DNA]</scope>
    <source>
        <strain evidence="2 3">ATCC 200175</strain>
    </source>
</reference>
<protein>
    <recommendedName>
        <fullName evidence="1">Reverse transcriptase Ty1/copia-type domain-containing protein</fullName>
    </recommendedName>
</protein>
<proteinExistence type="predicted"/>